<gene>
    <name evidence="1" type="ORF">GWI30_23220</name>
</gene>
<dbReference type="Proteomes" id="UP000463871">
    <property type="component" value="Plasmid pMC64A"/>
</dbReference>
<dbReference type="InterPro" id="IPR001387">
    <property type="entry name" value="Cro/C1-type_HTH"/>
</dbReference>
<evidence type="ECO:0000313" key="1">
    <source>
        <dbReference type="EMBL" id="QHQ53743.1"/>
    </source>
</evidence>
<dbReference type="AlphaFoldDB" id="A0AAE6SPG4"/>
<geneLocation type="plasmid" evidence="2">
    <name>pmc64a</name>
</geneLocation>
<organism evidence="1 2">
    <name type="scientific">Aeromonas media</name>
    <dbReference type="NCBI Taxonomy" id="651"/>
    <lineage>
        <taxon>Bacteria</taxon>
        <taxon>Pseudomonadati</taxon>
        <taxon>Pseudomonadota</taxon>
        <taxon>Gammaproteobacteria</taxon>
        <taxon>Aeromonadales</taxon>
        <taxon>Aeromonadaceae</taxon>
        <taxon>Aeromonas</taxon>
    </lineage>
</organism>
<dbReference type="CDD" id="cd00093">
    <property type="entry name" value="HTH_XRE"/>
    <property type="match status" value="1"/>
</dbReference>
<name>A0AAE6SPG4_AERME</name>
<accession>A0AAE6SPG4</accession>
<sequence>MADAISRKAAEQYGLSPLLLYVLSVPDTHLHWKTFSPADRPLPLQQVLQQAWTTADGLRGNPDILCLSPSLALSCPELPARLARLGVEVRTTDSGDKAHAAFLRTAQQQSRWTLGGYNNIAISLEESVPALCRAAHRELEIRVLLGVESLSRRGLRKRTEEWLSLPKRQCDIEAELALDWTAGPWLTDWEYSLPPEPPRYFRRLAEAGQTHLLTGLHAAQETEDEGYDGDDDHYWDSGHAYSKTPELVKHLVNSWPNTQLEISKHVGVSRRELDWYTRDKAGLNRRVIFHLEDVFNLEFDEFTGDYQALGPFVLVASNATSIKYLFDEVSQGGDAQPFEIVPREGEVDPLWRYVLIKRGVWPVCIIMAARGSQLVERMPELVENYQGVRGVDPEMYRDVVMTCHRAAQSPATNVMEMKAFQQRYLERWQVWIPAHA</sequence>
<protein>
    <submittedName>
        <fullName evidence="1">Uncharacterized protein</fullName>
    </submittedName>
</protein>
<dbReference type="RefSeq" id="WP_161507994.1">
    <property type="nucleotide sequence ID" value="NZ_CAWPID010000002.1"/>
</dbReference>
<proteinExistence type="predicted"/>
<keyword evidence="1" id="KW-0614">Plasmid</keyword>
<dbReference type="EMBL" id="CP047963">
    <property type="protein sequence ID" value="QHQ53743.1"/>
    <property type="molecule type" value="Genomic_DNA"/>
</dbReference>
<evidence type="ECO:0000313" key="2">
    <source>
        <dbReference type="Proteomes" id="UP000463871"/>
    </source>
</evidence>
<reference evidence="1 2" key="1">
    <citation type="submission" date="2020-01" db="EMBL/GenBank/DDBJ databases">
        <title>Complete genome of Aeromonas media MC64.</title>
        <authorList>
            <person name="Cao G."/>
            <person name="Fu J."/>
            <person name="Zhong C."/>
        </authorList>
    </citation>
    <scope>NUCLEOTIDE SEQUENCE [LARGE SCALE GENOMIC DNA]</scope>
    <source>
        <strain evidence="1 2">MC64</strain>
        <plasmid evidence="2">pmc64a</plasmid>
    </source>
</reference>